<keyword evidence="1" id="KW-0472">Membrane</keyword>
<dbReference type="EMBL" id="JBBMQX010000005">
    <property type="protein sequence ID" value="MEM5532339.1"/>
    <property type="molecule type" value="Genomic_DNA"/>
</dbReference>
<evidence type="ECO:0000313" key="3">
    <source>
        <dbReference type="Proteomes" id="UP001457661"/>
    </source>
</evidence>
<name>A0ABU9TGH4_9GAMM</name>
<evidence type="ECO:0000313" key="2">
    <source>
        <dbReference type="EMBL" id="MEM5532339.1"/>
    </source>
</evidence>
<dbReference type="RefSeq" id="WP_139047204.1">
    <property type="nucleotide sequence ID" value="NZ_JABCAH010000006.1"/>
</dbReference>
<protein>
    <submittedName>
        <fullName evidence="2">Uncharacterized protein</fullName>
    </submittedName>
</protein>
<comment type="caution">
    <text evidence="2">The sequence shown here is derived from an EMBL/GenBank/DDBJ whole genome shotgun (WGS) entry which is preliminary data.</text>
</comment>
<feature type="transmembrane region" description="Helical" evidence="1">
    <location>
        <begin position="38"/>
        <end position="59"/>
    </location>
</feature>
<keyword evidence="1" id="KW-1133">Transmembrane helix</keyword>
<accession>A0ABU9TGH4</accession>
<feature type="transmembrane region" description="Helical" evidence="1">
    <location>
        <begin position="13"/>
        <end position="31"/>
    </location>
</feature>
<keyword evidence="1" id="KW-0812">Transmembrane</keyword>
<feature type="transmembrane region" description="Helical" evidence="1">
    <location>
        <begin position="65"/>
        <end position="86"/>
    </location>
</feature>
<dbReference type="Proteomes" id="UP001457661">
    <property type="component" value="Unassembled WGS sequence"/>
</dbReference>
<reference evidence="2 3" key="1">
    <citation type="submission" date="2024-03" db="EMBL/GenBank/DDBJ databases">
        <title>Community enrichment and isolation of bacterial strains for fucoidan degradation.</title>
        <authorList>
            <person name="Sichert A."/>
        </authorList>
    </citation>
    <scope>NUCLEOTIDE SEQUENCE [LARGE SCALE GENOMIC DNA]</scope>
    <source>
        <strain evidence="2 3">AS26</strain>
    </source>
</reference>
<gene>
    <name evidence="2" type="ORF">WNY57_07865</name>
</gene>
<proteinExistence type="predicted"/>
<organism evidence="2 3">
    <name type="scientific">Pseudoalteromonas arctica</name>
    <dbReference type="NCBI Taxonomy" id="394751"/>
    <lineage>
        <taxon>Bacteria</taxon>
        <taxon>Pseudomonadati</taxon>
        <taxon>Pseudomonadota</taxon>
        <taxon>Gammaproteobacteria</taxon>
        <taxon>Alteromonadales</taxon>
        <taxon>Pseudoalteromonadaceae</taxon>
        <taxon>Pseudoalteromonas</taxon>
    </lineage>
</organism>
<evidence type="ECO:0000256" key="1">
    <source>
        <dbReference type="SAM" id="Phobius"/>
    </source>
</evidence>
<keyword evidence="3" id="KW-1185">Reference proteome</keyword>
<sequence length="100" mass="11226">MLLSDNVISYGELAFFTVTLGFSLAILTGIYKNKKWALYIFISMVFFMGGNFIILRLSLNGALELVDFWIITCTLGVSAIVIRVMLKLDSMAIFSKNELD</sequence>